<reference evidence="1" key="1">
    <citation type="journal article" date="2022" name="Int. J. Mol. Sci.">
        <title>Draft Genome of Tanacetum Coccineum: Genomic Comparison of Closely Related Tanacetum-Family Plants.</title>
        <authorList>
            <person name="Yamashiro T."/>
            <person name="Shiraishi A."/>
            <person name="Nakayama K."/>
            <person name="Satake H."/>
        </authorList>
    </citation>
    <scope>NUCLEOTIDE SEQUENCE</scope>
</reference>
<gene>
    <name evidence="1" type="ORF">Tco_1002424</name>
</gene>
<accession>A0ABQ5F692</accession>
<protein>
    <recommendedName>
        <fullName evidence="3">RNA-directed DNA polymerase, eukaryota</fullName>
    </recommendedName>
</protein>
<evidence type="ECO:0000313" key="2">
    <source>
        <dbReference type="Proteomes" id="UP001151760"/>
    </source>
</evidence>
<keyword evidence="2" id="KW-1185">Reference proteome</keyword>
<evidence type="ECO:0000313" key="1">
    <source>
        <dbReference type="EMBL" id="GJT58891.1"/>
    </source>
</evidence>
<sequence>MTKLLSSSTCSRVVDTLERRKRTRVASTRDCENESRKLKEKNSDRVRIPPMKRKKIKQVCHGETMERGTLKIPRLSDPRLEMIDYRTEFETKVGTNNFQTLHQCVGESQQRAVGSSYGTLAREISIEAVVKLMSSETRLEVLHRVCRWWEIDFQLWRSFSEWDEWFSSIRLPGSVKGFLEGVFYVAWWFIWGFRNRSTFDVNKPSRSILFENIQNFSNLSNYIFHVVGPFEGAFLSDILG</sequence>
<proteinExistence type="predicted"/>
<dbReference type="Proteomes" id="UP001151760">
    <property type="component" value="Unassembled WGS sequence"/>
</dbReference>
<organism evidence="1 2">
    <name type="scientific">Tanacetum coccineum</name>
    <dbReference type="NCBI Taxonomy" id="301880"/>
    <lineage>
        <taxon>Eukaryota</taxon>
        <taxon>Viridiplantae</taxon>
        <taxon>Streptophyta</taxon>
        <taxon>Embryophyta</taxon>
        <taxon>Tracheophyta</taxon>
        <taxon>Spermatophyta</taxon>
        <taxon>Magnoliopsida</taxon>
        <taxon>eudicotyledons</taxon>
        <taxon>Gunneridae</taxon>
        <taxon>Pentapetalae</taxon>
        <taxon>asterids</taxon>
        <taxon>campanulids</taxon>
        <taxon>Asterales</taxon>
        <taxon>Asteraceae</taxon>
        <taxon>Asteroideae</taxon>
        <taxon>Anthemideae</taxon>
        <taxon>Anthemidinae</taxon>
        <taxon>Tanacetum</taxon>
    </lineage>
</organism>
<evidence type="ECO:0008006" key="3">
    <source>
        <dbReference type="Google" id="ProtNLM"/>
    </source>
</evidence>
<dbReference type="EMBL" id="BQNB010017059">
    <property type="protein sequence ID" value="GJT58891.1"/>
    <property type="molecule type" value="Genomic_DNA"/>
</dbReference>
<comment type="caution">
    <text evidence="1">The sequence shown here is derived from an EMBL/GenBank/DDBJ whole genome shotgun (WGS) entry which is preliminary data.</text>
</comment>
<reference evidence="1" key="2">
    <citation type="submission" date="2022-01" db="EMBL/GenBank/DDBJ databases">
        <authorList>
            <person name="Yamashiro T."/>
            <person name="Shiraishi A."/>
            <person name="Satake H."/>
            <person name="Nakayama K."/>
        </authorList>
    </citation>
    <scope>NUCLEOTIDE SEQUENCE</scope>
</reference>
<name>A0ABQ5F692_9ASTR</name>